<dbReference type="AlphaFoldDB" id="A0A0D1X7Q7"/>
<dbReference type="InterPro" id="IPR026591">
    <property type="entry name" value="Sirtuin_cat_small_dom_sf"/>
</dbReference>
<protein>
    <recommendedName>
        <fullName evidence="6">Deacetylase sirtuin-type domain-containing protein</fullName>
    </recommendedName>
</protein>
<dbReference type="PANTHER" id="PTHR11085">
    <property type="entry name" value="NAD-DEPENDENT PROTEIN DEACYLASE SIRTUIN-5, MITOCHONDRIAL-RELATED"/>
    <property type="match status" value="1"/>
</dbReference>
<dbReference type="RefSeq" id="XP_016229474.1">
    <property type="nucleotide sequence ID" value="XM_016365825.1"/>
</dbReference>
<feature type="active site" description="Proton acceptor" evidence="4">
    <location>
        <position position="223"/>
    </location>
</feature>
<dbReference type="GO" id="GO:0005634">
    <property type="term" value="C:nucleus"/>
    <property type="evidence" value="ECO:0007669"/>
    <property type="project" value="TreeGrafter"/>
</dbReference>
<organism evidence="7 8">
    <name type="scientific">Exophiala mesophila</name>
    <name type="common">Black yeast-like fungus</name>
    <dbReference type="NCBI Taxonomy" id="212818"/>
    <lineage>
        <taxon>Eukaryota</taxon>
        <taxon>Fungi</taxon>
        <taxon>Dikarya</taxon>
        <taxon>Ascomycota</taxon>
        <taxon>Pezizomycotina</taxon>
        <taxon>Eurotiomycetes</taxon>
        <taxon>Chaetothyriomycetidae</taxon>
        <taxon>Chaetothyriales</taxon>
        <taxon>Herpotrichiellaceae</taxon>
        <taxon>Exophiala</taxon>
    </lineage>
</organism>
<dbReference type="PROSITE" id="PS50305">
    <property type="entry name" value="SIRTUIN"/>
    <property type="match status" value="1"/>
</dbReference>
<evidence type="ECO:0000256" key="4">
    <source>
        <dbReference type="PROSITE-ProRule" id="PRU00236"/>
    </source>
</evidence>
<feature type="compositionally biased region" description="Basic and acidic residues" evidence="5">
    <location>
        <begin position="616"/>
        <end position="625"/>
    </location>
</feature>
<evidence type="ECO:0000256" key="5">
    <source>
        <dbReference type="SAM" id="MobiDB-lite"/>
    </source>
</evidence>
<dbReference type="GO" id="GO:0070403">
    <property type="term" value="F:NAD+ binding"/>
    <property type="evidence" value="ECO:0007669"/>
    <property type="project" value="InterPro"/>
</dbReference>
<feature type="compositionally biased region" description="Basic and acidic residues" evidence="5">
    <location>
        <begin position="517"/>
        <end position="535"/>
    </location>
</feature>
<dbReference type="OMA" id="GRLMRCY"/>
<dbReference type="Proteomes" id="UP000054302">
    <property type="component" value="Unassembled WGS sequence"/>
</dbReference>
<keyword evidence="4" id="KW-0862">Zinc</keyword>
<dbReference type="SUPFAM" id="SSF52467">
    <property type="entry name" value="DHS-like NAD/FAD-binding domain"/>
    <property type="match status" value="1"/>
</dbReference>
<feature type="domain" description="Deacetylase sirtuin-type" evidence="6">
    <location>
        <begin position="7"/>
        <end position="379"/>
    </location>
</feature>
<dbReference type="HOGENOM" id="CLU_019278_0_0_1"/>
<dbReference type="InterPro" id="IPR026590">
    <property type="entry name" value="Ssirtuin_cat_dom"/>
</dbReference>
<comment type="similarity">
    <text evidence="1">Belongs to the sirtuin family. Class I subfamily.</text>
</comment>
<dbReference type="EMBL" id="KN847520">
    <property type="protein sequence ID" value="KIV97900.1"/>
    <property type="molecule type" value="Genomic_DNA"/>
</dbReference>
<dbReference type="STRING" id="212818.A0A0D1X7Q7"/>
<feature type="region of interest" description="Disordered" evidence="5">
    <location>
        <begin position="85"/>
        <end position="108"/>
    </location>
</feature>
<evidence type="ECO:0000313" key="8">
    <source>
        <dbReference type="Proteomes" id="UP000054302"/>
    </source>
</evidence>
<dbReference type="InterPro" id="IPR003000">
    <property type="entry name" value="Sirtuin"/>
</dbReference>
<reference evidence="7 8" key="1">
    <citation type="submission" date="2015-01" db="EMBL/GenBank/DDBJ databases">
        <title>The Genome Sequence of Exophiala mesophila CBS40295.</title>
        <authorList>
            <consortium name="The Broad Institute Genomics Platform"/>
            <person name="Cuomo C."/>
            <person name="de Hoog S."/>
            <person name="Gorbushina A."/>
            <person name="Stielow B."/>
            <person name="Teixiera M."/>
            <person name="Abouelleil A."/>
            <person name="Chapman S.B."/>
            <person name="Priest M."/>
            <person name="Young S.K."/>
            <person name="Wortman J."/>
            <person name="Nusbaum C."/>
            <person name="Birren B."/>
        </authorList>
    </citation>
    <scope>NUCLEOTIDE SEQUENCE [LARGE SCALE GENOMIC DNA]</scope>
    <source>
        <strain evidence="7 8">CBS 40295</strain>
    </source>
</reference>
<sequence>MGLQEISFADDQSLQEIADILSGSHKILLVTGAGISTSCGIPDFRSKDGLYNIIPDQSILPPTPPHSEPSTPTLNRVASMGEANDFSASSQSSTASTSSRRVSVSPSSRLRGQDLFHSRVFHNATSTTIFYQFIASLREKIKNEVQATSSVHKFVRVLRDGGRLMRCYTQNIDGLEAREGLVVDLTRGKGNKRRFMKKHYESPRPSYARGTDFDGGCEVVQLHGDLDRLRCTVCAAQFEWTEEETEIYLEGAAPSCQKCKTKSDARQASGKRGLTTGSLRPNIVLYGEEHPSNSLLTPLIPFDASCQPEVMVIMGTSLKVFGLQKMVREFAKAIHGQKKGKGRVIFVNRTRPAESVWDGIIDDFVAMDCDDWVEDLKRRRPDLWLRQGHLALTVTKSSQVKRKRKASNDENSENQPPKRVKITVEIESMAPRAHTPSTPSRKILVPRPQRSPFQVARPPFSPLTSPVRPPISPLTSPVRPPMSPLTSPVKPDDLRQSPGSGRGKWSPWDGSAPGSKLRVEIFRQDNNGKEMERHQTPSAVSTVAPQRRPDKSWVSGNILSGVKEAARMANIGSRLRAIGGWQSALNQSPQPTMLSEEDFEGETIEVDTPSRGPRGRKIDVFGEAQ</sequence>
<proteinExistence type="inferred from homology"/>
<dbReference type="InterPro" id="IPR029035">
    <property type="entry name" value="DHS-like_NAD/FAD-binding_dom"/>
</dbReference>
<dbReference type="Gene3D" id="3.40.50.1220">
    <property type="entry name" value="TPP-binding domain"/>
    <property type="match status" value="3"/>
</dbReference>
<dbReference type="GO" id="GO:0046872">
    <property type="term" value="F:metal ion binding"/>
    <property type="evidence" value="ECO:0007669"/>
    <property type="project" value="UniProtKB-KW"/>
</dbReference>
<gene>
    <name evidence="7" type="ORF">PV10_01600</name>
</gene>
<accession>A0A0D1X7Q7</accession>
<evidence type="ECO:0000256" key="1">
    <source>
        <dbReference type="ARBA" id="ARBA00006924"/>
    </source>
</evidence>
<keyword evidence="4" id="KW-0479">Metal-binding</keyword>
<feature type="region of interest" description="Disordered" evidence="5">
    <location>
        <begin position="396"/>
        <end position="551"/>
    </location>
</feature>
<dbReference type="Pfam" id="PF02146">
    <property type="entry name" value="SIR2"/>
    <property type="match status" value="3"/>
</dbReference>
<feature type="compositionally biased region" description="Acidic residues" evidence="5">
    <location>
        <begin position="595"/>
        <end position="605"/>
    </location>
</feature>
<keyword evidence="3" id="KW-0520">NAD</keyword>
<feature type="compositionally biased region" description="Low complexity" evidence="5">
    <location>
        <begin position="87"/>
        <end position="108"/>
    </location>
</feature>
<dbReference type="OrthoDB" id="2919105at2759"/>
<evidence type="ECO:0000259" key="6">
    <source>
        <dbReference type="PROSITE" id="PS50305"/>
    </source>
</evidence>
<dbReference type="VEuPathDB" id="FungiDB:PV10_01600"/>
<keyword evidence="2" id="KW-0808">Transferase</keyword>
<keyword evidence="8" id="KW-1185">Reference proteome</keyword>
<dbReference type="InterPro" id="IPR050134">
    <property type="entry name" value="NAD-dep_sirtuin_deacylases"/>
</dbReference>
<feature type="binding site" evidence="4">
    <location>
        <position position="234"/>
    </location>
    <ligand>
        <name>Zn(2+)</name>
        <dbReference type="ChEBI" id="CHEBI:29105"/>
    </ligand>
</feature>
<feature type="binding site" evidence="4">
    <location>
        <position position="231"/>
    </location>
    <ligand>
        <name>Zn(2+)</name>
        <dbReference type="ChEBI" id="CHEBI:29105"/>
    </ligand>
</feature>
<evidence type="ECO:0000256" key="3">
    <source>
        <dbReference type="ARBA" id="ARBA00023027"/>
    </source>
</evidence>
<evidence type="ECO:0000256" key="2">
    <source>
        <dbReference type="ARBA" id="ARBA00022679"/>
    </source>
</evidence>
<dbReference type="PANTHER" id="PTHR11085:SF8">
    <property type="entry name" value="NAD-DEPENDENT HISTONE DEACETYLASE HST3"/>
    <property type="match status" value="1"/>
</dbReference>
<name>A0A0D1X7Q7_EXOME</name>
<feature type="binding site" evidence="4">
    <location>
        <position position="259"/>
    </location>
    <ligand>
        <name>Zn(2+)</name>
        <dbReference type="ChEBI" id="CHEBI:29105"/>
    </ligand>
</feature>
<feature type="region of interest" description="Disordered" evidence="5">
    <location>
        <begin position="586"/>
        <end position="625"/>
    </location>
</feature>
<dbReference type="Gene3D" id="3.30.1600.10">
    <property type="entry name" value="SIR2/SIRT2 'Small Domain"/>
    <property type="match status" value="3"/>
</dbReference>
<evidence type="ECO:0000313" key="7">
    <source>
        <dbReference type="EMBL" id="KIV97900.1"/>
    </source>
</evidence>
<dbReference type="GO" id="GO:0017136">
    <property type="term" value="F:histone deacetylase activity, NAD-dependent"/>
    <property type="evidence" value="ECO:0007669"/>
    <property type="project" value="TreeGrafter"/>
</dbReference>
<feature type="compositionally biased region" description="Pro residues" evidence="5">
    <location>
        <begin position="467"/>
        <end position="483"/>
    </location>
</feature>
<dbReference type="GeneID" id="27319445"/>
<feature type="binding site" evidence="4">
    <location>
        <position position="256"/>
    </location>
    <ligand>
        <name>Zn(2+)</name>
        <dbReference type="ChEBI" id="CHEBI:29105"/>
    </ligand>
</feature>
<feature type="region of interest" description="Disordered" evidence="5">
    <location>
        <begin position="56"/>
        <end position="75"/>
    </location>
</feature>